<feature type="chain" id="PRO_5034815993" evidence="14">
    <location>
        <begin position="23"/>
        <end position="679"/>
    </location>
</feature>
<evidence type="ECO:0000256" key="10">
    <source>
        <dbReference type="ARBA" id="ARBA00023288"/>
    </source>
</evidence>
<evidence type="ECO:0000256" key="3">
    <source>
        <dbReference type="ARBA" id="ARBA00022475"/>
    </source>
</evidence>
<keyword evidence="7 12" id="KW-0472">Membrane</keyword>
<reference evidence="15" key="1">
    <citation type="submission" date="2021-05" db="EMBL/GenBank/DDBJ databases">
        <authorList>
            <person name="Alioto T."/>
            <person name="Alioto T."/>
            <person name="Gomez Garrido J."/>
        </authorList>
    </citation>
    <scope>NUCLEOTIDE SEQUENCE</scope>
</reference>
<feature type="region of interest" description="Disordered" evidence="13">
    <location>
        <begin position="486"/>
        <end position="517"/>
    </location>
</feature>
<comment type="subcellular location">
    <subcellularLocation>
        <location evidence="1 12">Cell membrane</location>
        <topology evidence="1 12">Lipid-anchor</topology>
        <topology evidence="1 12">GPI-anchor</topology>
    </subcellularLocation>
</comment>
<protein>
    <submittedName>
        <fullName evidence="15">Glypican-5</fullName>
    </submittedName>
</protein>
<dbReference type="GO" id="GO:0009986">
    <property type="term" value="C:cell surface"/>
    <property type="evidence" value="ECO:0007669"/>
    <property type="project" value="TreeGrafter"/>
</dbReference>
<proteinExistence type="inferred from homology"/>
<dbReference type="PROSITE" id="PS51257">
    <property type="entry name" value="PROKAR_LIPOPROTEIN"/>
    <property type="match status" value="1"/>
</dbReference>
<keyword evidence="8" id="KW-0325">Glycoprotein</keyword>
<organism evidence="15">
    <name type="scientific">Cacopsylla melanoneura</name>
    <dbReference type="NCBI Taxonomy" id="428564"/>
    <lineage>
        <taxon>Eukaryota</taxon>
        <taxon>Metazoa</taxon>
        <taxon>Ecdysozoa</taxon>
        <taxon>Arthropoda</taxon>
        <taxon>Hexapoda</taxon>
        <taxon>Insecta</taxon>
        <taxon>Pterygota</taxon>
        <taxon>Neoptera</taxon>
        <taxon>Paraneoptera</taxon>
        <taxon>Hemiptera</taxon>
        <taxon>Sternorrhyncha</taxon>
        <taxon>Psylloidea</taxon>
        <taxon>Psyllidae</taxon>
        <taxon>Psyllinae</taxon>
        <taxon>Cacopsylla</taxon>
    </lineage>
</organism>
<dbReference type="AlphaFoldDB" id="A0A8D8LGA2"/>
<comment type="function">
    <text evidence="12">Cell surface proteoglycan.</text>
</comment>
<feature type="compositionally biased region" description="Basic and acidic residues" evidence="13">
    <location>
        <begin position="615"/>
        <end position="627"/>
    </location>
</feature>
<keyword evidence="5 14" id="KW-0732">Signal</keyword>
<evidence type="ECO:0000256" key="11">
    <source>
        <dbReference type="RuleBase" id="RU003518"/>
    </source>
</evidence>
<dbReference type="GO" id="GO:0016477">
    <property type="term" value="P:cell migration"/>
    <property type="evidence" value="ECO:0007669"/>
    <property type="project" value="TreeGrafter"/>
</dbReference>
<keyword evidence="10 12" id="KW-0449">Lipoprotein</keyword>
<evidence type="ECO:0000256" key="9">
    <source>
        <dbReference type="ARBA" id="ARBA00023207"/>
    </source>
</evidence>
<evidence type="ECO:0000256" key="14">
    <source>
        <dbReference type="SAM" id="SignalP"/>
    </source>
</evidence>
<dbReference type="PANTHER" id="PTHR10822">
    <property type="entry name" value="GLYPICAN"/>
    <property type="match status" value="1"/>
</dbReference>
<feature type="compositionally biased region" description="Acidic residues" evidence="13">
    <location>
        <begin position="594"/>
        <end position="604"/>
    </location>
</feature>
<dbReference type="EMBL" id="HBUF01014140">
    <property type="protein sequence ID" value="CAG6609120.1"/>
    <property type="molecule type" value="Transcribed_RNA"/>
</dbReference>
<dbReference type="Pfam" id="PF01153">
    <property type="entry name" value="Glypican"/>
    <property type="match status" value="1"/>
</dbReference>
<keyword evidence="9 12" id="KW-0357">Heparan sulfate</keyword>
<sequence>MFFKSSAVLVLISSCLICLTHCASVAKLGQCDNLRSTFTNASVPEFPVEGSHLKVCSPGKDSKTCCTAALEEQLKQKARQELKLRLAQHTSALEDTLTQSGEQIHGQIKDMIIKSRNKTLTVVRDAYDSIVYESSDLINRFYENIIDFIAIDSSRPVDSTSKDIDSDINIDNNQNIDSKVESNNKIGELNKIDTINVDNSRIDKLRKDLDSFFHNLFPIIYKNLIRNNKSSQFNPDYNQCLINMIYNINPYNNINKLITKELVKNLKSIKILFNSIYFGMNKVGEINEMIDGNLRKECVNVLTRMNYCHKCSDVDSSGTLILNGIQPCANYCTNVLNACFAGDMSVINLAWNSYLQSMVTFVQAILYGQSNVNIEDVLQSLHSRISETIMYAMQEAHNIDNKVRYACGPPKYTDDVGVTTSATDGNEVTTTAKTTNNGLRTLIWADLDNYSLKFNEKITEFSENIERYKSFYTNLSRKLCEEASGSAERGKDDKSSQQCWNGQTVGPYTKTVASPGLGQKYNPEMTWNPDLSLDPKLAQIIDGLRHTKQIVLSQLAFTTEPESYRLPQDQEGEGSGAGSRIGGGGGADRGEYTPPDDEEGEEEWKEGGSGSGDGGDGRPRILEEPKVVDPSNPANPTSTSGNSTVDTKSAATSSLVTVRTGAIVYSVLLIVVFRHWTWS</sequence>
<comment type="similarity">
    <text evidence="2 11">Belongs to the glypican family.</text>
</comment>
<dbReference type="GO" id="GO:0098552">
    <property type="term" value="C:side of membrane"/>
    <property type="evidence" value="ECO:0007669"/>
    <property type="project" value="UniProtKB-KW"/>
</dbReference>
<dbReference type="PANTHER" id="PTHR10822:SF29">
    <property type="entry name" value="DIVISION ABNORMALLY DELAYED PROTEIN"/>
    <property type="match status" value="1"/>
</dbReference>
<dbReference type="GO" id="GO:0005886">
    <property type="term" value="C:plasma membrane"/>
    <property type="evidence" value="ECO:0007669"/>
    <property type="project" value="UniProtKB-SubCell"/>
</dbReference>
<feature type="signal peptide" evidence="14">
    <location>
        <begin position="1"/>
        <end position="22"/>
    </location>
</feature>
<evidence type="ECO:0000256" key="4">
    <source>
        <dbReference type="ARBA" id="ARBA00022622"/>
    </source>
</evidence>
<evidence type="ECO:0000256" key="12">
    <source>
        <dbReference type="RuleBase" id="RU003519"/>
    </source>
</evidence>
<feature type="region of interest" description="Disordered" evidence="13">
    <location>
        <begin position="562"/>
        <end position="652"/>
    </location>
</feature>
<evidence type="ECO:0000256" key="6">
    <source>
        <dbReference type="ARBA" id="ARBA00022974"/>
    </source>
</evidence>
<evidence type="ECO:0000256" key="13">
    <source>
        <dbReference type="SAM" id="MobiDB-lite"/>
    </source>
</evidence>
<evidence type="ECO:0000256" key="8">
    <source>
        <dbReference type="ARBA" id="ARBA00023180"/>
    </source>
</evidence>
<name>A0A8D8LGA2_9HEMI</name>
<evidence type="ECO:0000256" key="5">
    <source>
        <dbReference type="ARBA" id="ARBA00022729"/>
    </source>
</evidence>
<keyword evidence="6 12" id="KW-0654">Proteoglycan</keyword>
<keyword evidence="3" id="KW-1003">Cell membrane</keyword>
<evidence type="ECO:0000256" key="1">
    <source>
        <dbReference type="ARBA" id="ARBA00004609"/>
    </source>
</evidence>
<dbReference type="GO" id="GO:1905475">
    <property type="term" value="P:regulation of protein localization to membrane"/>
    <property type="evidence" value="ECO:0007669"/>
    <property type="project" value="TreeGrafter"/>
</dbReference>
<dbReference type="GO" id="GO:0090263">
    <property type="term" value="P:positive regulation of canonical Wnt signaling pathway"/>
    <property type="evidence" value="ECO:0007669"/>
    <property type="project" value="TreeGrafter"/>
</dbReference>
<feature type="compositionally biased region" description="Polar residues" evidence="13">
    <location>
        <begin position="632"/>
        <end position="652"/>
    </location>
</feature>
<dbReference type="GO" id="GO:0005576">
    <property type="term" value="C:extracellular region"/>
    <property type="evidence" value="ECO:0007669"/>
    <property type="project" value="TreeGrafter"/>
</dbReference>
<dbReference type="InterPro" id="IPR001863">
    <property type="entry name" value="Glypican"/>
</dbReference>
<feature type="compositionally biased region" description="Gly residues" evidence="13">
    <location>
        <begin position="573"/>
        <end position="587"/>
    </location>
</feature>
<evidence type="ECO:0000313" key="15">
    <source>
        <dbReference type="EMBL" id="CAG6609120.1"/>
    </source>
</evidence>
<keyword evidence="4 12" id="KW-0336">GPI-anchor</keyword>
<feature type="compositionally biased region" description="Polar residues" evidence="13">
    <location>
        <begin position="496"/>
        <end position="506"/>
    </location>
</feature>
<evidence type="ECO:0000256" key="7">
    <source>
        <dbReference type="ARBA" id="ARBA00023136"/>
    </source>
</evidence>
<evidence type="ECO:0000256" key="2">
    <source>
        <dbReference type="ARBA" id="ARBA00010260"/>
    </source>
</evidence>
<accession>A0A8D8LGA2</accession>